<comment type="caution">
    <text evidence="9">The sequence shown here is derived from an EMBL/GenBank/DDBJ whole genome shotgun (WGS) entry which is preliminary data.</text>
</comment>
<dbReference type="GO" id="GO:0015416">
    <property type="term" value="F:ABC-type phosphonate transporter activity"/>
    <property type="evidence" value="ECO:0007669"/>
    <property type="project" value="InterPro"/>
</dbReference>
<evidence type="ECO:0000256" key="6">
    <source>
        <dbReference type="ARBA" id="ARBA00023136"/>
    </source>
</evidence>
<dbReference type="NCBIfam" id="TIGR01097">
    <property type="entry name" value="PhnE"/>
    <property type="match status" value="1"/>
</dbReference>
<dbReference type="PROSITE" id="PS50928">
    <property type="entry name" value="ABC_TM1"/>
    <property type="match status" value="1"/>
</dbReference>
<dbReference type="Proteomes" id="UP000253570">
    <property type="component" value="Unassembled WGS sequence"/>
</dbReference>
<protein>
    <submittedName>
        <fullName evidence="9">Phosphonate ABC transporter, permease protein PhnE</fullName>
    </submittedName>
</protein>
<feature type="transmembrane region" description="Helical" evidence="7">
    <location>
        <begin position="25"/>
        <end position="47"/>
    </location>
</feature>
<keyword evidence="5 7" id="KW-1133">Transmembrane helix</keyword>
<evidence type="ECO:0000256" key="1">
    <source>
        <dbReference type="ARBA" id="ARBA00004651"/>
    </source>
</evidence>
<evidence type="ECO:0000313" key="9">
    <source>
        <dbReference type="EMBL" id="RCL73571.1"/>
    </source>
</evidence>
<name>A0A368DQU7_9PROT</name>
<dbReference type="InterPro" id="IPR035906">
    <property type="entry name" value="MetI-like_sf"/>
</dbReference>
<dbReference type="SUPFAM" id="SSF161098">
    <property type="entry name" value="MetI-like"/>
    <property type="match status" value="1"/>
</dbReference>
<dbReference type="AlphaFoldDB" id="A0A368DQU7"/>
<keyword evidence="3" id="KW-1003">Cell membrane</keyword>
<evidence type="ECO:0000256" key="7">
    <source>
        <dbReference type="RuleBase" id="RU363032"/>
    </source>
</evidence>
<feature type="transmembrane region" description="Helical" evidence="7">
    <location>
        <begin position="403"/>
        <end position="420"/>
    </location>
</feature>
<gene>
    <name evidence="9" type="primary">phnE</name>
    <name evidence="9" type="ORF">DBW71_03580</name>
</gene>
<dbReference type="PANTHER" id="PTHR30043">
    <property type="entry name" value="PHOSPHONATES TRANSPORT SYSTEM PERMEASE PROTEIN"/>
    <property type="match status" value="1"/>
</dbReference>
<organism evidence="9 10">
    <name type="scientific">PS1 clade bacterium</name>
    <dbReference type="NCBI Taxonomy" id="2175152"/>
    <lineage>
        <taxon>Bacteria</taxon>
        <taxon>Pseudomonadati</taxon>
        <taxon>Pseudomonadota</taxon>
        <taxon>Alphaproteobacteria</taxon>
        <taxon>PS1 clade</taxon>
    </lineage>
</organism>
<dbReference type="EMBL" id="QOQD01000006">
    <property type="protein sequence ID" value="RCL73571.1"/>
    <property type="molecule type" value="Genomic_DNA"/>
</dbReference>
<feature type="transmembrane region" description="Helical" evidence="7">
    <location>
        <begin position="233"/>
        <end position="260"/>
    </location>
</feature>
<evidence type="ECO:0000259" key="8">
    <source>
        <dbReference type="PROSITE" id="PS50928"/>
    </source>
</evidence>
<evidence type="ECO:0000256" key="5">
    <source>
        <dbReference type="ARBA" id="ARBA00022989"/>
    </source>
</evidence>
<evidence type="ECO:0000256" key="4">
    <source>
        <dbReference type="ARBA" id="ARBA00022692"/>
    </source>
</evidence>
<accession>A0A368DQU7</accession>
<comment type="subcellular location">
    <subcellularLocation>
        <location evidence="1 7">Cell membrane</location>
        <topology evidence="1 7">Multi-pass membrane protein</topology>
    </subcellularLocation>
</comment>
<sequence length="439" mass="48791">MSINGRETLKTNVNELFYFKRARAIGIPLAVFAYLTYVLVSFDIMGLSERGSLKNAKTLVGDMYSYKTHITRDNRNGGISVSVEGEKKGRFPDGTAPSWVELGNTTKVDLGGGHLIFFGEEDVVYEVPNYGRIWAKPSSRGVEAEFPDGPLPKWINQSKNRIAITTEAGRLSITRNRAEVFRYFNGWELFFFTLDSPYYGKSVSELVSLAHSGELAEILEEFWYNKMWRHSDVAWAIGETILMAFLGTFGAALMAFPLAFLAAKNITPLAPIRSLFRRIFDFTRGLDHLLWTIILARAFGPGPLTGALAMVVTDTGTFGKLFSEAIENVDKKQIDGVESTGAKNIQRYRFGVIPQITPVLLSQILYYFESNIRGATVIGAIVGGGIGLMLTQAIITQSNWEEVAYYIILIIILVTTTDWLSGKVRQRLIKGSSSNDLIG</sequence>
<dbReference type="InterPro" id="IPR005769">
    <property type="entry name" value="PhnE/PtxC"/>
</dbReference>
<dbReference type="PANTHER" id="PTHR30043:SF1">
    <property type="entry name" value="ABC TRANSPORT SYSTEM PERMEASE PROTEIN P69"/>
    <property type="match status" value="1"/>
</dbReference>
<dbReference type="Gene3D" id="1.10.3720.10">
    <property type="entry name" value="MetI-like"/>
    <property type="match status" value="1"/>
</dbReference>
<feature type="transmembrane region" description="Helical" evidence="7">
    <location>
        <begin position="375"/>
        <end position="397"/>
    </location>
</feature>
<dbReference type="GO" id="GO:0005886">
    <property type="term" value="C:plasma membrane"/>
    <property type="evidence" value="ECO:0007669"/>
    <property type="project" value="UniProtKB-SubCell"/>
</dbReference>
<proteinExistence type="inferred from homology"/>
<keyword evidence="2 7" id="KW-0813">Transport</keyword>
<dbReference type="CDD" id="cd06261">
    <property type="entry name" value="TM_PBP2"/>
    <property type="match status" value="1"/>
</dbReference>
<comment type="similarity">
    <text evidence="7">Belongs to the binding-protein-dependent transport system permease family.</text>
</comment>
<reference evidence="9 10" key="1">
    <citation type="journal article" date="2018" name="Microbiome">
        <title>Fine metagenomic profile of the Mediterranean stratified and mixed water columns revealed by assembly and recruitment.</title>
        <authorList>
            <person name="Haro-Moreno J.M."/>
            <person name="Lopez-Perez M."/>
            <person name="De La Torre J.R."/>
            <person name="Picazo A."/>
            <person name="Camacho A."/>
            <person name="Rodriguez-Valera F."/>
        </authorList>
    </citation>
    <scope>NUCLEOTIDE SEQUENCE [LARGE SCALE GENOMIC DNA]</scope>
    <source>
        <strain evidence="9">MED-G57</strain>
    </source>
</reference>
<dbReference type="InterPro" id="IPR000515">
    <property type="entry name" value="MetI-like"/>
</dbReference>
<keyword evidence="6 7" id="KW-0472">Membrane</keyword>
<evidence type="ECO:0000256" key="3">
    <source>
        <dbReference type="ARBA" id="ARBA00022475"/>
    </source>
</evidence>
<evidence type="ECO:0000313" key="10">
    <source>
        <dbReference type="Proteomes" id="UP000253570"/>
    </source>
</evidence>
<evidence type="ECO:0000256" key="2">
    <source>
        <dbReference type="ARBA" id="ARBA00022448"/>
    </source>
</evidence>
<keyword evidence="4 7" id="KW-0812">Transmembrane</keyword>
<dbReference type="Pfam" id="PF00528">
    <property type="entry name" value="BPD_transp_1"/>
    <property type="match status" value="1"/>
</dbReference>
<feature type="domain" description="ABC transmembrane type-1" evidence="8">
    <location>
        <begin position="237"/>
        <end position="421"/>
    </location>
</feature>